<comment type="caution">
    <text evidence="1">The sequence shown here is derived from an EMBL/GenBank/DDBJ whole genome shotgun (WGS) entry which is preliminary data.</text>
</comment>
<evidence type="ECO:0000313" key="2">
    <source>
        <dbReference type="Proteomes" id="UP001396334"/>
    </source>
</evidence>
<keyword evidence="2" id="KW-1185">Reference proteome</keyword>
<name>A0ABR2PUE3_9ROSI</name>
<accession>A0ABR2PUE3</accession>
<dbReference type="EMBL" id="JBBPBN010000051">
    <property type="protein sequence ID" value="KAK8992077.1"/>
    <property type="molecule type" value="Genomic_DNA"/>
</dbReference>
<evidence type="ECO:0000313" key="1">
    <source>
        <dbReference type="EMBL" id="KAK8992077.1"/>
    </source>
</evidence>
<proteinExistence type="predicted"/>
<gene>
    <name evidence="1" type="ORF">V6N11_044969</name>
</gene>
<protein>
    <submittedName>
        <fullName evidence="1">Uncharacterized protein</fullName>
    </submittedName>
</protein>
<sequence>MVSRDIINLSLAEGVDRAMNAKIGWTGNVVDHAVDSGNMEFFPEFKDSRNRKKYASLYDLQDKVIIVKEKKKRDRPFKKIKNSKKIVNEVEVKEFSPSGSNIVRTQALIKSAKNTLELEKNVGFHFNGIEDDLVMDLVNLETQDRD</sequence>
<dbReference type="Proteomes" id="UP001396334">
    <property type="component" value="Unassembled WGS sequence"/>
</dbReference>
<organism evidence="1 2">
    <name type="scientific">Hibiscus sabdariffa</name>
    <name type="common">roselle</name>
    <dbReference type="NCBI Taxonomy" id="183260"/>
    <lineage>
        <taxon>Eukaryota</taxon>
        <taxon>Viridiplantae</taxon>
        <taxon>Streptophyta</taxon>
        <taxon>Embryophyta</taxon>
        <taxon>Tracheophyta</taxon>
        <taxon>Spermatophyta</taxon>
        <taxon>Magnoliopsida</taxon>
        <taxon>eudicotyledons</taxon>
        <taxon>Gunneridae</taxon>
        <taxon>Pentapetalae</taxon>
        <taxon>rosids</taxon>
        <taxon>malvids</taxon>
        <taxon>Malvales</taxon>
        <taxon>Malvaceae</taxon>
        <taxon>Malvoideae</taxon>
        <taxon>Hibiscus</taxon>
    </lineage>
</organism>
<reference evidence="1 2" key="1">
    <citation type="journal article" date="2024" name="G3 (Bethesda)">
        <title>Genome assembly of Hibiscus sabdariffa L. provides insights into metabolisms of medicinal natural products.</title>
        <authorList>
            <person name="Kim T."/>
        </authorList>
    </citation>
    <scope>NUCLEOTIDE SEQUENCE [LARGE SCALE GENOMIC DNA]</scope>
    <source>
        <strain evidence="1">TK-2024</strain>
        <tissue evidence="1">Old leaves</tissue>
    </source>
</reference>